<comment type="caution">
    <text evidence="1">The sequence shown here is derived from an EMBL/GenBank/DDBJ whole genome shotgun (WGS) entry which is preliminary data.</text>
</comment>
<gene>
    <name evidence="1" type="ORF">DFH05DRAFT_1390194</name>
</gene>
<sequence>AVKWFKDAFDFLNIDLGTSFATLVACWLKFEGLYGWKSTRNVLSSVNRPKEVSKWIRYGRYTKIKIAIAPSQIEGFADRMWLWWLHLQPKWRELGQDLRPLPVEQFGDDWRLLDVHGINGWLSLLAGLRWWGESLAQLDSSERNSRSNDWLELIADMCKMLKGLTMYKQKTM</sequence>
<accession>A0A9W8U230</accession>
<evidence type="ECO:0000313" key="1">
    <source>
        <dbReference type="EMBL" id="KAJ3749323.1"/>
    </source>
</evidence>
<evidence type="ECO:0000313" key="2">
    <source>
        <dbReference type="Proteomes" id="UP001142393"/>
    </source>
</evidence>
<feature type="non-terminal residue" evidence="1">
    <location>
        <position position="1"/>
    </location>
</feature>
<reference evidence="1 2" key="1">
    <citation type="journal article" date="2023" name="Proc. Natl. Acad. Sci. U.S.A.">
        <title>A global phylogenomic analysis of the shiitake genus Lentinula.</title>
        <authorList>
            <person name="Sierra-Patev S."/>
            <person name="Min B."/>
            <person name="Naranjo-Ortiz M."/>
            <person name="Looney B."/>
            <person name="Konkel Z."/>
            <person name="Slot J.C."/>
            <person name="Sakamoto Y."/>
            <person name="Steenwyk J.L."/>
            <person name="Rokas A."/>
            <person name="Carro J."/>
            <person name="Camarero S."/>
            <person name="Ferreira P."/>
            <person name="Molpeceres G."/>
            <person name="Ruiz-Duenas F.J."/>
            <person name="Serrano A."/>
            <person name="Henrissat B."/>
            <person name="Drula E."/>
            <person name="Hughes K.W."/>
            <person name="Mata J.L."/>
            <person name="Ishikawa N.K."/>
            <person name="Vargas-Isla R."/>
            <person name="Ushijima S."/>
            <person name="Smith C.A."/>
            <person name="Donoghue J."/>
            <person name="Ahrendt S."/>
            <person name="Andreopoulos W."/>
            <person name="He G."/>
            <person name="LaButti K."/>
            <person name="Lipzen A."/>
            <person name="Ng V."/>
            <person name="Riley R."/>
            <person name="Sandor L."/>
            <person name="Barry K."/>
            <person name="Martinez A.T."/>
            <person name="Xiao Y."/>
            <person name="Gibbons J.G."/>
            <person name="Terashima K."/>
            <person name="Grigoriev I.V."/>
            <person name="Hibbett D."/>
        </authorList>
    </citation>
    <scope>NUCLEOTIDE SEQUENCE [LARGE SCALE GENOMIC DNA]</scope>
    <source>
        <strain evidence="1 2">TFB7810</strain>
    </source>
</reference>
<dbReference type="EMBL" id="JANVFU010000002">
    <property type="protein sequence ID" value="KAJ3749323.1"/>
    <property type="molecule type" value="Genomic_DNA"/>
</dbReference>
<dbReference type="AlphaFoldDB" id="A0A9W8U230"/>
<name>A0A9W8U230_9AGAR</name>
<organism evidence="1 2">
    <name type="scientific">Lentinula detonsa</name>
    <dbReference type="NCBI Taxonomy" id="2804962"/>
    <lineage>
        <taxon>Eukaryota</taxon>
        <taxon>Fungi</taxon>
        <taxon>Dikarya</taxon>
        <taxon>Basidiomycota</taxon>
        <taxon>Agaricomycotina</taxon>
        <taxon>Agaricomycetes</taxon>
        <taxon>Agaricomycetidae</taxon>
        <taxon>Agaricales</taxon>
        <taxon>Marasmiineae</taxon>
        <taxon>Omphalotaceae</taxon>
        <taxon>Lentinula</taxon>
    </lineage>
</organism>
<keyword evidence="2" id="KW-1185">Reference proteome</keyword>
<protein>
    <submittedName>
        <fullName evidence="1">Uncharacterized protein</fullName>
    </submittedName>
</protein>
<proteinExistence type="predicted"/>
<dbReference type="Proteomes" id="UP001142393">
    <property type="component" value="Unassembled WGS sequence"/>
</dbReference>